<dbReference type="AlphaFoldDB" id="A0A6J6MRV3"/>
<dbReference type="InterPro" id="IPR036444">
    <property type="entry name" value="PLipase_A2_dom_sf"/>
</dbReference>
<dbReference type="EMBL" id="CAEZWU010000187">
    <property type="protein sequence ID" value="CAB4676737.1"/>
    <property type="molecule type" value="Genomic_DNA"/>
</dbReference>
<evidence type="ECO:0000313" key="1">
    <source>
        <dbReference type="EMBL" id="CAB4676737.1"/>
    </source>
</evidence>
<organism evidence="1">
    <name type="scientific">freshwater metagenome</name>
    <dbReference type="NCBI Taxonomy" id="449393"/>
    <lineage>
        <taxon>unclassified sequences</taxon>
        <taxon>metagenomes</taxon>
        <taxon>ecological metagenomes</taxon>
    </lineage>
</organism>
<dbReference type="Pfam" id="PF09056">
    <property type="entry name" value="Phospholip_A2_3"/>
    <property type="match status" value="2"/>
</dbReference>
<dbReference type="GO" id="GO:0050482">
    <property type="term" value="P:arachidonate secretion"/>
    <property type="evidence" value="ECO:0007669"/>
    <property type="project" value="InterPro"/>
</dbReference>
<gene>
    <name evidence="1" type="ORF">UFOPK2292_01136</name>
</gene>
<dbReference type="GO" id="GO:0004623">
    <property type="term" value="F:phospholipase A2 activity"/>
    <property type="evidence" value="ECO:0007669"/>
    <property type="project" value="InterPro"/>
</dbReference>
<dbReference type="SUPFAM" id="SSF48619">
    <property type="entry name" value="Phospholipase A2, PLA2"/>
    <property type="match status" value="2"/>
</dbReference>
<protein>
    <submittedName>
        <fullName evidence="1">Unannotated protein</fullName>
    </submittedName>
</protein>
<proteinExistence type="predicted"/>
<dbReference type="Gene3D" id="1.20.90.10">
    <property type="entry name" value="Phospholipase A2 domain"/>
    <property type="match status" value="1"/>
</dbReference>
<accession>A0A6J6MRV3</accession>
<reference evidence="1" key="1">
    <citation type="submission" date="2020-05" db="EMBL/GenBank/DDBJ databases">
        <authorList>
            <person name="Chiriac C."/>
            <person name="Salcher M."/>
            <person name="Ghai R."/>
            <person name="Kavagutti S V."/>
        </authorList>
    </citation>
    <scope>NUCLEOTIDE SEQUENCE</scope>
</reference>
<sequence length="174" mass="19874">MGVAQTALVAVSSVLAAISSLFTVAVPNPDSDLEYIESVLFSTSLRDFDQSRIKWRRQQPWLDWTTDSCSVPVIGNEGRSFNFASACRRHDFGYRNLKLLDRRYSCAGLTTGSICDANSWSYGRYWNAEQRSRIDEQFQRDMFETCATRARTKRVRCEVWAITFFQSVRTIGGP</sequence>
<dbReference type="InterPro" id="IPR015141">
    <property type="entry name" value="PLipase_A2_prok/fun"/>
</dbReference>
<dbReference type="GO" id="GO:0006644">
    <property type="term" value="P:phospholipid metabolic process"/>
    <property type="evidence" value="ECO:0007669"/>
    <property type="project" value="InterPro"/>
</dbReference>
<name>A0A6J6MRV3_9ZZZZ</name>